<dbReference type="RefSeq" id="WP_223928425.1">
    <property type="nucleotide sequence ID" value="NZ_BPTU01000002.1"/>
</dbReference>
<dbReference type="GO" id="GO:0046556">
    <property type="term" value="F:alpha-L-arabinofuranosidase activity"/>
    <property type="evidence" value="ECO:0007669"/>
    <property type="project" value="UniProtKB-EC"/>
</dbReference>
<evidence type="ECO:0000256" key="2">
    <source>
        <dbReference type="ARBA" id="ARBA00007186"/>
    </source>
</evidence>
<feature type="chain" id="PRO_5040349675" description="non-reducing end alpha-L-arabinofuranosidase" evidence="7">
    <location>
        <begin position="23"/>
        <end position="648"/>
    </location>
</feature>
<dbReference type="AlphaFoldDB" id="A0A9R1CXR9"/>
<dbReference type="InterPro" id="IPR055235">
    <property type="entry name" value="ASD1_cat"/>
</dbReference>
<dbReference type="GO" id="GO:0046373">
    <property type="term" value="P:L-arabinose metabolic process"/>
    <property type="evidence" value="ECO:0007669"/>
    <property type="project" value="InterPro"/>
</dbReference>
<comment type="similarity">
    <text evidence="2">Belongs to the glycosyl hydrolase 51 family.</text>
</comment>
<dbReference type="InterPro" id="IPR003305">
    <property type="entry name" value="CenC_carb-bd"/>
</dbReference>
<dbReference type="Pfam" id="PF22848">
    <property type="entry name" value="ASD1_dom"/>
    <property type="match status" value="1"/>
</dbReference>
<keyword evidence="10" id="KW-1185">Reference proteome</keyword>
<dbReference type="Gene3D" id="2.60.120.260">
    <property type="entry name" value="Galactose-binding domain-like"/>
    <property type="match status" value="1"/>
</dbReference>
<evidence type="ECO:0000256" key="1">
    <source>
        <dbReference type="ARBA" id="ARBA00001462"/>
    </source>
</evidence>
<evidence type="ECO:0000256" key="6">
    <source>
        <dbReference type="ARBA" id="ARBA00023180"/>
    </source>
</evidence>
<dbReference type="Proteomes" id="UP000825483">
    <property type="component" value="Unassembled WGS sequence"/>
</dbReference>
<evidence type="ECO:0000259" key="8">
    <source>
        <dbReference type="SMART" id="SM00813"/>
    </source>
</evidence>
<keyword evidence="5" id="KW-0378">Hydrolase</keyword>
<dbReference type="Pfam" id="PF06964">
    <property type="entry name" value="Alpha-L-AF_C"/>
    <property type="match status" value="1"/>
</dbReference>
<feature type="signal peptide" evidence="7">
    <location>
        <begin position="1"/>
        <end position="22"/>
    </location>
</feature>
<evidence type="ECO:0000313" key="10">
    <source>
        <dbReference type="Proteomes" id="UP000825483"/>
    </source>
</evidence>
<comment type="caution">
    <text evidence="9">The sequence shown here is derived from an EMBL/GenBank/DDBJ whole genome shotgun (WGS) entry which is preliminary data.</text>
</comment>
<dbReference type="InterPro" id="IPR017853">
    <property type="entry name" value="GH"/>
</dbReference>
<dbReference type="SUPFAM" id="SSF51011">
    <property type="entry name" value="Glycosyl hydrolase domain"/>
    <property type="match status" value="1"/>
</dbReference>
<reference evidence="9" key="1">
    <citation type="journal article" date="2022" name="Int. J. Syst. Evol. Microbiol.">
        <title>Prevotella lacticifex sp. nov., isolated from the rumen of cows.</title>
        <authorList>
            <person name="Shinkai T."/>
            <person name="Ikeyama N."/>
            <person name="Kumagai M."/>
            <person name="Ohmori H."/>
            <person name="Sakamoto M."/>
            <person name="Ohkuma M."/>
            <person name="Mitsumori M."/>
        </authorList>
    </citation>
    <scope>NUCLEOTIDE SEQUENCE</scope>
    <source>
        <strain evidence="9">R5076</strain>
    </source>
</reference>
<dbReference type="Gene3D" id="3.20.20.80">
    <property type="entry name" value="Glycosidases"/>
    <property type="match status" value="1"/>
</dbReference>
<dbReference type="InterPro" id="IPR051563">
    <property type="entry name" value="Glycosyl_Hydrolase_51"/>
</dbReference>
<evidence type="ECO:0000256" key="5">
    <source>
        <dbReference type="ARBA" id="ARBA00022801"/>
    </source>
</evidence>
<comment type="catalytic activity">
    <reaction evidence="1">
        <text>Hydrolysis of terminal non-reducing alpha-L-arabinofuranoside residues in alpha-L-arabinosides.</text>
        <dbReference type="EC" id="3.2.1.55"/>
    </reaction>
</comment>
<keyword evidence="4 7" id="KW-0732">Signal</keyword>
<protein>
    <recommendedName>
        <fullName evidence="3">non-reducing end alpha-L-arabinofuranosidase</fullName>
        <ecNumber evidence="3">3.2.1.55</ecNumber>
    </recommendedName>
</protein>
<sequence>MKKKKILTVLLAAALSLTGSVAQTRQLTVDAGKPGGIVQPTMYGIFFEDINFGADGGLYAEMVLNRNFEFPNHLQGWNTFGKVTVCDFEPAFTRNPHYVTVYPSGHKEKTSGLENKGFFGMGFKKGMKYDFTVYARLNNLQGKTAKIRVELVGDDNVPMDRQVITLSNNQWQKKTVTLTANRTMQHGLLRIFNAGSEAVDLDYVSLFPEDNWHGLRADLVKDLDDLHPGIFRFPGGCIVEGTDLQTRYQWKNTIGDPENRPINENRWNYTFPHRQYADYYQSYGLGFYEYFLLAEKIGAEPLPVLSCGLACQFQNADNDSNAHVALKDLQPYVDDALDLIEFCNGDVNTKWGKIRARLGHPKPFNLKQIGIGNEQWGPLYAERLEVFVKQIRAKYPNIKICGTSGPSADGKDFDYGWQQMRKLNVDLVDEHYYKSPQWFLDNAGRYDKYDRRGPKVFAGEYAAHGKGERNNWEAALSEACFMTGLERNADVVYQATYAPLFAHVDGWQWKPDLIWFDNLNSVRSANWYVQMLYGTHKGTNMLKVTENGANVEGSNGLYASAVYDKIKKQYIVKVGNSAANAQQVTINLNGVKNVRKAQQTILKAAALTDENTIDHPDRIVPTTTDITATGNTFTVSLPASSFSVFVFE</sequence>
<keyword evidence="6" id="KW-0325">Glycoprotein</keyword>
<evidence type="ECO:0000256" key="3">
    <source>
        <dbReference type="ARBA" id="ARBA00012670"/>
    </source>
</evidence>
<dbReference type="Pfam" id="PF02018">
    <property type="entry name" value="CBM_4_9"/>
    <property type="match status" value="1"/>
</dbReference>
<dbReference type="InterPro" id="IPR013780">
    <property type="entry name" value="Glyco_hydro_b"/>
</dbReference>
<dbReference type="InterPro" id="IPR010720">
    <property type="entry name" value="Alpha-L-AF_C"/>
</dbReference>
<dbReference type="PANTHER" id="PTHR31776">
    <property type="entry name" value="ALPHA-L-ARABINOFURANOSIDASE 1"/>
    <property type="match status" value="1"/>
</dbReference>
<dbReference type="SMART" id="SM00813">
    <property type="entry name" value="Alpha-L-AF_C"/>
    <property type="match status" value="1"/>
</dbReference>
<name>A0A9R1CXR9_9BACT</name>
<evidence type="ECO:0000256" key="4">
    <source>
        <dbReference type="ARBA" id="ARBA00022729"/>
    </source>
</evidence>
<dbReference type="EC" id="3.2.1.55" evidence="3"/>
<dbReference type="PANTHER" id="PTHR31776:SF0">
    <property type="entry name" value="ALPHA-L-ARABINOFURANOSIDASE 1"/>
    <property type="match status" value="1"/>
</dbReference>
<accession>A0A9R1CXR9</accession>
<dbReference type="Gene3D" id="2.60.40.1180">
    <property type="entry name" value="Golgi alpha-mannosidase II"/>
    <property type="match status" value="1"/>
</dbReference>
<proteinExistence type="inferred from homology"/>
<organism evidence="9 10">
    <name type="scientific">Prevotella lacticifex</name>
    <dbReference type="NCBI Taxonomy" id="2854755"/>
    <lineage>
        <taxon>Bacteria</taxon>
        <taxon>Pseudomonadati</taxon>
        <taxon>Bacteroidota</taxon>
        <taxon>Bacteroidia</taxon>
        <taxon>Bacteroidales</taxon>
        <taxon>Prevotellaceae</taxon>
        <taxon>Prevotella</taxon>
    </lineage>
</organism>
<gene>
    <name evidence="9" type="ORF">PRLR5076_29030</name>
</gene>
<dbReference type="GeneID" id="72465904"/>
<feature type="domain" description="Alpha-L-arabinofuranosidase C-terminal" evidence="8">
    <location>
        <begin position="459"/>
        <end position="641"/>
    </location>
</feature>
<dbReference type="SUPFAM" id="SSF51445">
    <property type="entry name" value="(Trans)glycosidases"/>
    <property type="match status" value="1"/>
</dbReference>
<dbReference type="EMBL" id="BPUB01000002">
    <property type="protein sequence ID" value="GJG60052.1"/>
    <property type="molecule type" value="Genomic_DNA"/>
</dbReference>
<evidence type="ECO:0000313" key="9">
    <source>
        <dbReference type="EMBL" id="GJG60052.1"/>
    </source>
</evidence>
<evidence type="ECO:0000256" key="7">
    <source>
        <dbReference type="SAM" id="SignalP"/>
    </source>
</evidence>